<proteinExistence type="predicted"/>
<sequence length="891" mass="99480">MSNVEELLVQESTTHIVSASDPSRWVSRAAHFLLPRGEGACLPALPLPPSRDADPILTDELQVELSGWPGTSKQWRRWVVKLRPRHELLWREVGILGAVLATTGWVRRDEDLLLQLAPFWSGETSTFVFPWGEATVTLEDVAVLGGLPLLGHSVSSRPSDQLRGDVDALEALRTSLNRSKLRKPTWAGWVKHFVEQPTEEVPTYGDGTGETARLLEHGAFLAMWLSRYVFPAPPFDVVRPDVFPIAARLARRKCVALAPAALASIYKCLSALKHYLNLGKNHQPFVGCAPLHILQLWIWERFPELRPEIESTSCRDDPGAPRAAQWHNVKKPLHPRYIHSVFMSPEQFDWRPYGSSSFALLQLQGKGGCWVHGQDMAGSKELLSFAQCLRPCELVGMGCIEQYCPHRVARQLGFDQDVPRTVARANSSRKIAWATYKMQPENFTFFVPQHDPGVTVAYSQWWKPYLSGTAAAVAKAARMKQLHVVVTPGKRKIDGLPGVDSGKKHHSNARMTLFDDTEDPQDEILLVERLNSIILMTHRQDVETHTLKDGKTGGNSETVKDFVPRWTRKGKRKVILRKVADQAFSDAETVLVTAVDEPSCGSVTKNEHCKEQVSSSVITHDENNTSSEHGDVEGAVSTDSNKGIGAAIVVDAHSDLQDILATSDEELDEIFGKDTEVTAMYLKLSRLAATISNSDQPYEERHVVIIRRDEPECTDLKDIMVGNNCGYELATVQSDTTLIQGPVEVTHAINVHTNVDVLEASTDEMQKDNVAEEQDQRAKVGRESSTVLEGNYGAFSDGLVNVNGELVKRVISTDTLYYVRPFEWVKDAQIRDSRAANAGQGNFQPRREVGTKEMIREVSEAREVEKVELEAIVDRLKRQLVELEVHRKNLL</sequence>
<reference evidence="1" key="1">
    <citation type="submission" date="2021-05" db="EMBL/GenBank/DDBJ databases">
        <authorList>
            <person name="Scholz U."/>
            <person name="Mascher M."/>
            <person name="Fiebig A."/>
        </authorList>
    </citation>
    <scope>NUCLEOTIDE SEQUENCE [LARGE SCALE GENOMIC DNA]</scope>
</reference>
<reference evidence="1" key="2">
    <citation type="submission" date="2025-09" db="UniProtKB">
        <authorList>
            <consortium name="EnsemblPlants"/>
        </authorList>
    </citation>
    <scope>IDENTIFICATION</scope>
</reference>
<accession>A0ACD5YHM2</accession>
<organism evidence="1 2">
    <name type="scientific">Avena sativa</name>
    <name type="common">Oat</name>
    <dbReference type="NCBI Taxonomy" id="4498"/>
    <lineage>
        <taxon>Eukaryota</taxon>
        <taxon>Viridiplantae</taxon>
        <taxon>Streptophyta</taxon>
        <taxon>Embryophyta</taxon>
        <taxon>Tracheophyta</taxon>
        <taxon>Spermatophyta</taxon>
        <taxon>Magnoliopsida</taxon>
        <taxon>Liliopsida</taxon>
        <taxon>Poales</taxon>
        <taxon>Poaceae</taxon>
        <taxon>BOP clade</taxon>
        <taxon>Pooideae</taxon>
        <taxon>Poodae</taxon>
        <taxon>Poeae</taxon>
        <taxon>Poeae Chloroplast Group 1 (Aveneae type)</taxon>
        <taxon>Aveninae</taxon>
        <taxon>Avena</taxon>
    </lineage>
</organism>
<evidence type="ECO:0000313" key="1">
    <source>
        <dbReference type="EnsemblPlants" id="AVESA.00010b.r2.5DG0974410.1.CDS"/>
    </source>
</evidence>
<keyword evidence="2" id="KW-1185">Reference proteome</keyword>
<dbReference type="Proteomes" id="UP001732700">
    <property type="component" value="Chromosome 5D"/>
</dbReference>
<protein>
    <submittedName>
        <fullName evidence="1">Uncharacterized protein</fullName>
    </submittedName>
</protein>
<dbReference type="EnsemblPlants" id="AVESA.00010b.r2.5DG0974410.1">
    <property type="protein sequence ID" value="AVESA.00010b.r2.5DG0974410.1.CDS"/>
    <property type="gene ID" value="AVESA.00010b.r2.5DG0974410"/>
</dbReference>
<name>A0ACD5YHM2_AVESA</name>
<evidence type="ECO:0000313" key="2">
    <source>
        <dbReference type="Proteomes" id="UP001732700"/>
    </source>
</evidence>